<dbReference type="Pfam" id="PF17765">
    <property type="entry name" value="MLTR_LBD"/>
    <property type="match status" value="1"/>
</dbReference>
<dbReference type="Proteomes" id="UP000754495">
    <property type="component" value="Unassembled WGS sequence"/>
</dbReference>
<dbReference type="Gene3D" id="1.10.260.40">
    <property type="entry name" value="lambda repressor-like DNA-binding domains"/>
    <property type="match status" value="1"/>
</dbReference>
<dbReference type="InterPro" id="IPR041413">
    <property type="entry name" value="MLTR_LBD"/>
</dbReference>
<proteinExistence type="predicted"/>
<name>A0ABX0SV38_9PSEU</name>
<dbReference type="RefSeq" id="WP_313886166.1">
    <property type="nucleotide sequence ID" value="NZ_JAANOU010000001.1"/>
</dbReference>
<reference evidence="2 3" key="1">
    <citation type="submission" date="2020-03" db="EMBL/GenBank/DDBJ databases">
        <title>Sequencing the genomes of 1000 actinobacteria strains.</title>
        <authorList>
            <person name="Klenk H.-P."/>
        </authorList>
    </citation>
    <scope>NUCLEOTIDE SEQUENCE [LARGE SCALE GENOMIC DNA]</scope>
    <source>
        <strain evidence="2 3">DSM 45668</strain>
    </source>
</reference>
<protein>
    <submittedName>
        <fullName evidence="2">Transcriptional regulator with XRE-family HTH domain</fullName>
    </submittedName>
</protein>
<dbReference type="PANTHER" id="PTHR35010:SF2">
    <property type="entry name" value="BLL4672 PROTEIN"/>
    <property type="match status" value="1"/>
</dbReference>
<dbReference type="InterPro" id="IPR001387">
    <property type="entry name" value="Cro/C1-type_HTH"/>
</dbReference>
<evidence type="ECO:0000259" key="1">
    <source>
        <dbReference type="PROSITE" id="PS50943"/>
    </source>
</evidence>
<sequence>MADVGLGEFLQSRRARVTPESVGLRPGGRRRVPGLRREELAQLAGISVEYYQRLEQGRAGRPSDEVLNALADTLRLDAVEREHLRALARPPQRGARSPESVRPELRRMLDLIDLVPALVINDRFDVLAVNGPAGRLFGEKQNLARELFLDPAARDFYVEWDEVAAATAAQLRLVAGRHPGDADLARLVAELSERSTEFRRLWSTGDVELRAFGAKSFLHPDAGLLTFHYENFELPGDARQRLITFTPAKGSTTEAALQLLGTGAAATR</sequence>
<dbReference type="SMART" id="SM00530">
    <property type="entry name" value="HTH_XRE"/>
    <property type="match status" value="1"/>
</dbReference>
<comment type="caution">
    <text evidence="2">The sequence shown here is derived from an EMBL/GenBank/DDBJ whole genome shotgun (WGS) entry which is preliminary data.</text>
</comment>
<evidence type="ECO:0000313" key="3">
    <source>
        <dbReference type="Proteomes" id="UP000754495"/>
    </source>
</evidence>
<dbReference type="PROSITE" id="PS50943">
    <property type="entry name" value="HTH_CROC1"/>
    <property type="match status" value="1"/>
</dbReference>
<gene>
    <name evidence="2" type="ORF">FHX46_003368</name>
</gene>
<organism evidence="2 3">
    <name type="scientific">Amycolatopsis viridis</name>
    <dbReference type="NCBI Taxonomy" id="185678"/>
    <lineage>
        <taxon>Bacteria</taxon>
        <taxon>Bacillati</taxon>
        <taxon>Actinomycetota</taxon>
        <taxon>Actinomycetes</taxon>
        <taxon>Pseudonocardiales</taxon>
        <taxon>Pseudonocardiaceae</taxon>
        <taxon>Amycolatopsis</taxon>
    </lineage>
</organism>
<dbReference type="SUPFAM" id="SSF47413">
    <property type="entry name" value="lambda repressor-like DNA-binding domains"/>
    <property type="match status" value="1"/>
</dbReference>
<dbReference type="PANTHER" id="PTHR35010">
    <property type="entry name" value="BLL4672 PROTEIN-RELATED"/>
    <property type="match status" value="1"/>
</dbReference>
<keyword evidence="3" id="KW-1185">Reference proteome</keyword>
<dbReference type="Pfam" id="PF13560">
    <property type="entry name" value="HTH_31"/>
    <property type="match status" value="1"/>
</dbReference>
<feature type="domain" description="HTH cro/C1-type" evidence="1">
    <location>
        <begin position="34"/>
        <end position="81"/>
    </location>
</feature>
<accession>A0ABX0SV38</accession>
<dbReference type="EMBL" id="JAANOU010000001">
    <property type="protein sequence ID" value="NIH80838.1"/>
    <property type="molecule type" value="Genomic_DNA"/>
</dbReference>
<dbReference type="Gene3D" id="3.30.450.180">
    <property type="match status" value="1"/>
</dbReference>
<evidence type="ECO:0000313" key="2">
    <source>
        <dbReference type="EMBL" id="NIH80838.1"/>
    </source>
</evidence>
<dbReference type="InterPro" id="IPR010982">
    <property type="entry name" value="Lambda_DNA-bd_dom_sf"/>
</dbReference>
<dbReference type="CDD" id="cd00093">
    <property type="entry name" value="HTH_XRE"/>
    <property type="match status" value="1"/>
</dbReference>